<accession>A0A1T4N941</accession>
<protein>
    <submittedName>
        <fullName evidence="3">Methyltransferase domain-containing protein</fullName>
    </submittedName>
</protein>
<evidence type="ECO:0000259" key="2">
    <source>
        <dbReference type="Pfam" id="PF13679"/>
    </source>
</evidence>
<organism evidence="3 4">
    <name type="scientific">Treponema berlinense</name>
    <dbReference type="NCBI Taxonomy" id="225004"/>
    <lineage>
        <taxon>Bacteria</taxon>
        <taxon>Pseudomonadati</taxon>
        <taxon>Spirochaetota</taxon>
        <taxon>Spirochaetia</taxon>
        <taxon>Spirochaetales</taxon>
        <taxon>Treponemataceae</taxon>
        <taxon>Treponema</taxon>
    </lineage>
</organism>
<feature type="region of interest" description="Disordered" evidence="1">
    <location>
        <begin position="109"/>
        <end position="133"/>
    </location>
</feature>
<dbReference type="Proteomes" id="UP000190395">
    <property type="component" value="Unassembled WGS sequence"/>
</dbReference>
<feature type="domain" description="Methyltransferase" evidence="2">
    <location>
        <begin position="180"/>
        <end position="242"/>
    </location>
</feature>
<dbReference type="STRING" id="225004.SAMN02745152_01150"/>
<dbReference type="GO" id="GO:0008168">
    <property type="term" value="F:methyltransferase activity"/>
    <property type="evidence" value="ECO:0007669"/>
    <property type="project" value="UniProtKB-KW"/>
</dbReference>
<dbReference type="InterPro" id="IPR025714">
    <property type="entry name" value="Methyltranfer_dom"/>
</dbReference>
<proteinExistence type="predicted"/>
<dbReference type="AlphaFoldDB" id="A0A1T4N941"/>
<evidence type="ECO:0000313" key="3">
    <source>
        <dbReference type="EMBL" id="SJZ75368.1"/>
    </source>
</evidence>
<sequence length="242" mass="26786">MLLSATLSKPAKKTNDNPESSYIRVKIKLSVSSNLEQNLYLAEFYTKTQVFHKKMSAVEVAEFIQKNIPANFKNCVERTETEEITVLANKKGEVTRLVKKLKKENALGGGTAPKGVAEGNDNGGTPDPAGERPIPYKNLLTGKSFNKKKNYILPEGKSVPFLVRLGIMTAEGRVIAAKYDKFRQINRFLEIFKDAALEVLAKKGGGELSVVDFGSGKSYLTFAVQYFLTEILKVPCRIFGLD</sequence>
<dbReference type="OrthoDB" id="5502211at2"/>
<evidence type="ECO:0000256" key="1">
    <source>
        <dbReference type="SAM" id="MobiDB-lite"/>
    </source>
</evidence>
<name>A0A1T4N941_9SPIR</name>
<dbReference type="EMBL" id="FUXC01000005">
    <property type="protein sequence ID" value="SJZ75368.1"/>
    <property type="molecule type" value="Genomic_DNA"/>
</dbReference>
<gene>
    <name evidence="3" type="ORF">SAMN02745152_01150</name>
</gene>
<dbReference type="GO" id="GO:0032259">
    <property type="term" value="P:methylation"/>
    <property type="evidence" value="ECO:0007669"/>
    <property type="project" value="UniProtKB-KW"/>
</dbReference>
<keyword evidence="4" id="KW-1185">Reference proteome</keyword>
<keyword evidence="3" id="KW-0808">Transferase</keyword>
<dbReference type="Pfam" id="PF13679">
    <property type="entry name" value="Methyltransf_32"/>
    <property type="match status" value="1"/>
</dbReference>
<keyword evidence="3" id="KW-0489">Methyltransferase</keyword>
<reference evidence="3 4" key="1">
    <citation type="submission" date="2017-02" db="EMBL/GenBank/DDBJ databases">
        <authorList>
            <person name="Peterson S.W."/>
        </authorList>
    </citation>
    <scope>NUCLEOTIDE SEQUENCE [LARGE SCALE GENOMIC DNA]</scope>
    <source>
        <strain evidence="3 4">ATCC BAA-909</strain>
    </source>
</reference>
<evidence type="ECO:0000313" key="4">
    <source>
        <dbReference type="Proteomes" id="UP000190395"/>
    </source>
</evidence>